<dbReference type="RefSeq" id="WP_344557680.1">
    <property type="nucleotide sequence ID" value="NZ_BAAATG010000010.1"/>
</dbReference>
<gene>
    <name evidence="3" type="ORF">ACFPWV_12300</name>
</gene>
<evidence type="ECO:0000256" key="1">
    <source>
        <dbReference type="ARBA" id="ARBA00022801"/>
    </source>
</evidence>
<dbReference type="PANTHER" id="PTHR43540">
    <property type="entry name" value="PEROXYUREIDOACRYLATE/UREIDOACRYLATE AMIDOHYDROLASE-RELATED"/>
    <property type="match status" value="1"/>
</dbReference>
<dbReference type="Proteomes" id="UP001596035">
    <property type="component" value="Unassembled WGS sequence"/>
</dbReference>
<dbReference type="InterPro" id="IPR050272">
    <property type="entry name" value="Isochorismatase-like_hydrls"/>
</dbReference>
<dbReference type="GO" id="GO:0016787">
    <property type="term" value="F:hydrolase activity"/>
    <property type="evidence" value="ECO:0007669"/>
    <property type="project" value="UniProtKB-KW"/>
</dbReference>
<dbReference type="SUPFAM" id="SSF52499">
    <property type="entry name" value="Isochorismatase-like hydrolases"/>
    <property type="match status" value="1"/>
</dbReference>
<organism evidence="3 4">
    <name type="scientific">Streptomyces atrovirens</name>
    <dbReference type="NCBI Taxonomy" id="285556"/>
    <lineage>
        <taxon>Bacteria</taxon>
        <taxon>Bacillati</taxon>
        <taxon>Actinomycetota</taxon>
        <taxon>Actinomycetes</taxon>
        <taxon>Kitasatosporales</taxon>
        <taxon>Streptomycetaceae</taxon>
        <taxon>Streptomyces</taxon>
    </lineage>
</organism>
<evidence type="ECO:0000313" key="3">
    <source>
        <dbReference type="EMBL" id="MFC5240686.1"/>
    </source>
</evidence>
<dbReference type="EMBL" id="JBHSKN010000011">
    <property type="protein sequence ID" value="MFC5240686.1"/>
    <property type="molecule type" value="Genomic_DNA"/>
</dbReference>
<dbReference type="InterPro" id="IPR036380">
    <property type="entry name" value="Isochorismatase-like_sf"/>
</dbReference>
<dbReference type="CDD" id="cd00431">
    <property type="entry name" value="cysteine_hydrolases"/>
    <property type="match status" value="1"/>
</dbReference>
<feature type="domain" description="Isochorismatase-like" evidence="2">
    <location>
        <begin position="7"/>
        <end position="161"/>
    </location>
</feature>
<dbReference type="Gene3D" id="3.40.50.850">
    <property type="entry name" value="Isochorismatase-like"/>
    <property type="match status" value="1"/>
</dbReference>
<evidence type="ECO:0000259" key="2">
    <source>
        <dbReference type="Pfam" id="PF00857"/>
    </source>
</evidence>
<name>A0ABW0DPL4_9ACTN</name>
<keyword evidence="4" id="KW-1185">Reference proteome</keyword>
<keyword evidence="1 3" id="KW-0378">Hydrolase</keyword>
<dbReference type="Pfam" id="PF00857">
    <property type="entry name" value="Isochorismatase"/>
    <property type="match status" value="1"/>
</dbReference>
<accession>A0ABW0DPL4</accession>
<proteinExistence type="predicted"/>
<dbReference type="InterPro" id="IPR000868">
    <property type="entry name" value="Isochorismatase-like_dom"/>
</dbReference>
<sequence length="172" mass="17864">MSHVRAALALVDLQRWIVDMAWEPVGGDVVEACGRLRDHFSTVVLVRYARADGADGGPDAVPDRFVPGCAPRPGDHLVTKHGLDAFEGTGLGGVLRREGVAEIVVAGLSTAHGVAATAATALRLGYGVVVAEDATASPDEARHREALDRLTALGARTVRVADLTAPPSVTDS</sequence>
<dbReference type="PANTHER" id="PTHR43540:SF7">
    <property type="entry name" value="ISOCHORISMATASE FAMILY PROTEIN YECD"/>
    <property type="match status" value="1"/>
</dbReference>
<reference evidence="4" key="1">
    <citation type="journal article" date="2019" name="Int. J. Syst. Evol. Microbiol.">
        <title>The Global Catalogue of Microorganisms (GCM) 10K type strain sequencing project: providing services to taxonomists for standard genome sequencing and annotation.</title>
        <authorList>
            <consortium name="The Broad Institute Genomics Platform"/>
            <consortium name="The Broad Institute Genome Sequencing Center for Infectious Disease"/>
            <person name="Wu L."/>
            <person name="Ma J."/>
        </authorList>
    </citation>
    <scope>NUCLEOTIDE SEQUENCE [LARGE SCALE GENOMIC DNA]</scope>
    <source>
        <strain evidence="4">CGMCC 4.7131</strain>
    </source>
</reference>
<evidence type="ECO:0000313" key="4">
    <source>
        <dbReference type="Proteomes" id="UP001596035"/>
    </source>
</evidence>
<protein>
    <submittedName>
        <fullName evidence="3">Cysteine hydrolase family protein</fullName>
    </submittedName>
</protein>
<comment type="caution">
    <text evidence="3">The sequence shown here is derived from an EMBL/GenBank/DDBJ whole genome shotgun (WGS) entry which is preliminary data.</text>
</comment>